<sequence>MSVGANATKAPAELFDTILVLDHGSQYSHLILRRLRDMGIYCELLGCDVPFADIPFRPKGIILSGGPASVYDAEAPHADPAYFEQTEIPLLGICYGNQSIAWRLDPMNVIRSDHREYGSAEVKIHRVSSHVDRLLEGVGESMEVWMSHSDKLGSLPENFEIICETPSSPFAGIAHKDSHVFGLQFHPEVTNTPCGGQILKNFAVNICGCSPNWTMSNFVDQEIARVRKLVGEKSQVIGAVSGGVDSTVAAQLLKTAIGDRFHAVLIDTGLLRLEESQQVKETLQEHLGINLTVIDASKAFLDALAGITEPEQKRKVIGNLFIDFFEKEALRIEKDAENTPNAGPVRYFLQGTLYPDVIESISWKGPSATIKTHHNVGGLPARMLNGEAKLQLIEPLRELFKDEVRALGRALSIHVDDLVMRHPFPGPGIAIRIIGEVTPERVAIARKADHIFITEIKKAGIYNEMAQAYAGLDSNKAVGVMGDNRSYGYIIILRAIVTTDFMTGEPYEFDFKLLKKISTRICNEVHGVSRVTYDCTSKPPGTIELE</sequence>
<dbReference type="Proteomes" id="UP001251528">
    <property type="component" value="Unassembled WGS sequence"/>
</dbReference>
<dbReference type="HAMAP" id="MF_00344">
    <property type="entry name" value="GMP_synthase"/>
    <property type="match status" value="1"/>
</dbReference>
<dbReference type="NCBIfam" id="TIGR00884">
    <property type="entry name" value="guaA_Cterm"/>
    <property type="match status" value="1"/>
</dbReference>
<evidence type="ECO:0000256" key="3">
    <source>
        <dbReference type="ARBA" id="ARBA00011738"/>
    </source>
</evidence>
<name>A0AAJ0CWC3_9HYPO</name>
<dbReference type="SUPFAM" id="SSF52402">
    <property type="entry name" value="Adenine nucleotide alpha hydrolases-like"/>
    <property type="match status" value="1"/>
</dbReference>
<dbReference type="InterPro" id="IPR001674">
    <property type="entry name" value="GMP_synth_C"/>
</dbReference>
<dbReference type="NCBIfam" id="NF000848">
    <property type="entry name" value="PRK00074.1"/>
    <property type="match status" value="1"/>
</dbReference>
<keyword evidence="7 16" id="KW-0547">Nucleotide-binding</keyword>
<evidence type="ECO:0000313" key="18">
    <source>
        <dbReference type="EMBL" id="KAK2606163.1"/>
    </source>
</evidence>
<accession>A0AAJ0CWC3</accession>
<evidence type="ECO:0000256" key="7">
    <source>
        <dbReference type="ARBA" id="ARBA00022741"/>
    </source>
</evidence>
<dbReference type="Pfam" id="PF00958">
    <property type="entry name" value="GMP_synt_C"/>
    <property type="match status" value="1"/>
</dbReference>
<dbReference type="GO" id="GO:0005524">
    <property type="term" value="F:ATP binding"/>
    <property type="evidence" value="ECO:0007669"/>
    <property type="project" value="UniProtKB-UniRule"/>
</dbReference>
<dbReference type="Gene3D" id="3.30.300.10">
    <property type="match status" value="1"/>
</dbReference>
<proteinExistence type="inferred from homology"/>
<keyword evidence="10 16" id="KW-0067">ATP-binding</keyword>
<dbReference type="PANTHER" id="PTHR11922:SF2">
    <property type="entry name" value="GMP SYNTHASE [GLUTAMINE-HYDROLYZING]"/>
    <property type="match status" value="1"/>
</dbReference>
<dbReference type="GO" id="GO:0003921">
    <property type="term" value="F:GMP synthase activity"/>
    <property type="evidence" value="ECO:0007669"/>
    <property type="project" value="InterPro"/>
</dbReference>
<protein>
    <recommendedName>
        <fullName evidence="5">GMP synthase [glutamine-hydrolyzing]</fullName>
        <ecNumber evidence="4">6.3.5.2</ecNumber>
    </recommendedName>
    <alternativeName>
        <fullName evidence="12">GMP synthetase</fullName>
    </alternativeName>
    <alternativeName>
        <fullName evidence="13">Glutamine amidotransferase</fullName>
    </alternativeName>
</protein>
<dbReference type="Pfam" id="PF02540">
    <property type="entry name" value="NAD_synthase"/>
    <property type="match status" value="1"/>
</dbReference>
<evidence type="ECO:0000256" key="6">
    <source>
        <dbReference type="ARBA" id="ARBA00022598"/>
    </source>
</evidence>
<evidence type="ECO:0000259" key="17">
    <source>
        <dbReference type="PROSITE" id="PS51553"/>
    </source>
</evidence>
<dbReference type="EMBL" id="JASWJB010000045">
    <property type="protein sequence ID" value="KAK2606163.1"/>
    <property type="molecule type" value="Genomic_DNA"/>
</dbReference>
<dbReference type="FunFam" id="3.40.50.880:FF:000001">
    <property type="entry name" value="GMP synthase [glutamine-hydrolyzing]"/>
    <property type="match status" value="1"/>
</dbReference>
<evidence type="ECO:0000256" key="12">
    <source>
        <dbReference type="ARBA" id="ARBA00030464"/>
    </source>
</evidence>
<dbReference type="FunFam" id="3.30.300.10:FF:000002">
    <property type="entry name" value="GMP synthase [glutamine-hydrolyzing]"/>
    <property type="match status" value="1"/>
</dbReference>
<dbReference type="InterPro" id="IPR022955">
    <property type="entry name" value="GMP_synthase"/>
</dbReference>
<evidence type="ECO:0000256" key="13">
    <source>
        <dbReference type="ARBA" id="ARBA00031356"/>
    </source>
</evidence>
<comment type="catalytic activity">
    <reaction evidence="15">
        <text>XMP + L-glutamine + ATP + H2O = GMP + L-glutamate + AMP + diphosphate + 2 H(+)</text>
        <dbReference type="Rhea" id="RHEA:11680"/>
        <dbReference type="ChEBI" id="CHEBI:15377"/>
        <dbReference type="ChEBI" id="CHEBI:15378"/>
        <dbReference type="ChEBI" id="CHEBI:29985"/>
        <dbReference type="ChEBI" id="CHEBI:30616"/>
        <dbReference type="ChEBI" id="CHEBI:33019"/>
        <dbReference type="ChEBI" id="CHEBI:57464"/>
        <dbReference type="ChEBI" id="CHEBI:58115"/>
        <dbReference type="ChEBI" id="CHEBI:58359"/>
        <dbReference type="ChEBI" id="CHEBI:456215"/>
        <dbReference type="EC" id="6.3.5.2"/>
    </reaction>
</comment>
<dbReference type="InterPro" id="IPR014729">
    <property type="entry name" value="Rossmann-like_a/b/a_fold"/>
</dbReference>
<comment type="subunit">
    <text evidence="3">Homodimer.</text>
</comment>
<evidence type="ECO:0000256" key="15">
    <source>
        <dbReference type="ARBA" id="ARBA00049404"/>
    </source>
</evidence>
<dbReference type="SUPFAM" id="SSF54810">
    <property type="entry name" value="GMP synthetase C-terminal dimerisation domain"/>
    <property type="match status" value="1"/>
</dbReference>
<keyword evidence="9 16" id="KW-0658">Purine biosynthesis</keyword>
<keyword evidence="6 18" id="KW-0436">Ligase</keyword>
<evidence type="ECO:0000313" key="19">
    <source>
        <dbReference type="Proteomes" id="UP001251528"/>
    </source>
</evidence>
<dbReference type="FunFam" id="3.40.50.620:FF:000001">
    <property type="entry name" value="GMP synthase [glutamine-hydrolyzing]"/>
    <property type="match status" value="1"/>
</dbReference>
<reference evidence="18" key="1">
    <citation type="submission" date="2023-06" db="EMBL/GenBank/DDBJ databases">
        <title>Conoideocrella luteorostrata (Hypocreales: Clavicipitaceae), a potential biocontrol fungus for elongate hemlock scale in United States Christmas tree production areas.</title>
        <authorList>
            <person name="Barrett H."/>
            <person name="Lovett B."/>
            <person name="Macias A.M."/>
            <person name="Stajich J.E."/>
            <person name="Kasson M.T."/>
        </authorList>
    </citation>
    <scope>NUCLEOTIDE SEQUENCE</scope>
    <source>
        <strain evidence="18">ARSEF 14590</strain>
    </source>
</reference>
<evidence type="ECO:0000256" key="1">
    <source>
        <dbReference type="ARBA" id="ARBA00004514"/>
    </source>
</evidence>
<dbReference type="PROSITE" id="PS51273">
    <property type="entry name" value="GATASE_TYPE_1"/>
    <property type="match status" value="1"/>
</dbReference>
<organism evidence="18 19">
    <name type="scientific">Conoideocrella luteorostrata</name>
    <dbReference type="NCBI Taxonomy" id="1105319"/>
    <lineage>
        <taxon>Eukaryota</taxon>
        <taxon>Fungi</taxon>
        <taxon>Dikarya</taxon>
        <taxon>Ascomycota</taxon>
        <taxon>Pezizomycotina</taxon>
        <taxon>Sordariomycetes</taxon>
        <taxon>Hypocreomycetidae</taxon>
        <taxon>Hypocreales</taxon>
        <taxon>Clavicipitaceae</taxon>
        <taxon>Conoideocrella</taxon>
    </lineage>
</organism>
<keyword evidence="19" id="KW-1185">Reference proteome</keyword>
<evidence type="ECO:0000256" key="4">
    <source>
        <dbReference type="ARBA" id="ARBA00012746"/>
    </source>
</evidence>
<evidence type="ECO:0000256" key="8">
    <source>
        <dbReference type="ARBA" id="ARBA00022749"/>
    </source>
</evidence>
<feature type="binding site" evidence="16">
    <location>
        <begin position="241"/>
        <end position="247"/>
    </location>
    <ligand>
        <name>ATP</name>
        <dbReference type="ChEBI" id="CHEBI:30616"/>
    </ligand>
</feature>
<dbReference type="SUPFAM" id="SSF52317">
    <property type="entry name" value="Class I glutamine amidotransferase-like"/>
    <property type="match status" value="1"/>
</dbReference>
<dbReference type="NCBIfam" id="TIGR00888">
    <property type="entry name" value="guaA_Nterm"/>
    <property type="match status" value="1"/>
</dbReference>
<gene>
    <name evidence="18" type="primary">GUA1</name>
    <name evidence="18" type="ORF">QQS21_003446</name>
</gene>
<evidence type="ECO:0000256" key="9">
    <source>
        <dbReference type="ARBA" id="ARBA00022755"/>
    </source>
</evidence>
<dbReference type="GO" id="GO:0005829">
    <property type="term" value="C:cytosol"/>
    <property type="evidence" value="ECO:0007669"/>
    <property type="project" value="UniProtKB-SubCell"/>
</dbReference>
<dbReference type="InterPro" id="IPR004739">
    <property type="entry name" value="GMP_synth_GATase"/>
</dbReference>
<dbReference type="InterPro" id="IPR025777">
    <property type="entry name" value="GMPS_ATP_PPase_dom"/>
</dbReference>
<evidence type="ECO:0000256" key="5">
    <source>
        <dbReference type="ARBA" id="ARBA00021562"/>
    </source>
</evidence>
<evidence type="ECO:0000256" key="16">
    <source>
        <dbReference type="PROSITE-ProRule" id="PRU00886"/>
    </source>
</evidence>
<evidence type="ECO:0000256" key="11">
    <source>
        <dbReference type="ARBA" id="ARBA00022962"/>
    </source>
</evidence>
<dbReference type="InterPro" id="IPR022310">
    <property type="entry name" value="NAD/GMP_synthase"/>
</dbReference>
<dbReference type="PRINTS" id="PR00097">
    <property type="entry name" value="ANTSNTHASEII"/>
</dbReference>
<comment type="function">
    <text evidence="14">Catalyzes the conversion of xanthine monophosphate (XMP) to GMP in the presence of glutamine and ATP through an adenyl-XMP intermediate.</text>
</comment>
<comment type="pathway">
    <text evidence="2">Purine metabolism; GMP biosynthesis; GMP from XMP (L-Gln route): step 1/1.</text>
</comment>
<comment type="subcellular location">
    <subcellularLocation>
        <location evidence="1">Cytoplasm</location>
        <location evidence="1">Cytosol</location>
    </subcellularLocation>
</comment>
<dbReference type="AlphaFoldDB" id="A0AAJ0CWC3"/>
<dbReference type="CDD" id="cd01742">
    <property type="entry name" value="GATase1_GMP_Synthase"/>
    <property type="match status" value="1"/>
</dbReference>
<dbReference type="Gene3D" id="3.40.50.880">
    <property type="match status" value="1"/>
</dbReference>
<evidence type="ECO:0000256" key="10">
    <source>
        <dbReference type="ARBA" id="ARBA00022840"/>
    </source>
</evidence>
<dbReference type="PANTHER" id="PTHR11922">
    <property type="entry name" value="GMP SYNTHASE-RELATED"/>
    <property type="match status" value="1"/>
</dbReference>
<comment type="caution">
    <text evidence="18">The sequence shown here is derived from an EMBL/GenBank/DDBJ whole genome shotgun (WGS) entry which is preliminary data.</text>
</comment>
<dbReference type="CDD" id="cd01997">
    <property type="entry name" value="GMP_synthase_C"/>
    <property type="match status" value="1"/>
</dbReference>
<dbReference type="PROSITE" id="PS51553">
    <property type="entry name" value="GMPS_ATP_PPASE"/>
    <property type="match status" value="1"/>
</dbReference>
<dbReference type="InterPro" id="IPR029062">
    <property type="entry name" value="Class_I_gatase-like"/>
</dbReference>
<keyword evidence="11" id="KW-0315">Glutamine amidotransferase</keyword>
<dbReference type="Pfam" id="PF00117">
    <property type="entry name" value="GATase"/>
    <property type="match status" value="1"/>
</dbReference>
<evidence type="ECO:0000256" key="2">
    <source>
        <dbReference type="ARBA" id="ARBA00005153"/>
    </source>
</evidence>
<dbReference type="Gene3D" id="3.40.50.620">
    <property type="entry name" value="HUPs"/>
    <property type="match status" value="1"/>
</dbReference>
<dbReference type="EC" id="6.3.5.2" evidence="4"/>
<dbReference type="InterPro" id="IPR017926">
    <property type="entry name" value="GATASE"/>
</dbReference>
<keyword evidence="8 16" id="KW-0332">GMP biosynthesis</keyword>
<feature type="domain" description="GMPS ATP-PPase" evidence="17">
    <location>
        <begin position="213"/>
        <end position="420"/>
    </location>
</feature>
<evidence type="ECO:0000256" key="14">
    <source>
        <dbReference type="ARBA" id="ARBA00044933"/>
    </source>
</evidence>
<dbReference type="PRINTS" id="PR00096">
    <property type="entry name" value="GATASE"/>
</dbReference>